<feature type="compositionally biased region" description="Basic and acidic residues" evidence="18">
    <location>
        <begin position="334"/>
        <end position="352"/>
    </location>
</feature>
<dbReference type="SMART" id="SM00406">
    <property type="entry name" value="IGv"/>
    <property type="match status" value="1"/>
</dbReference>
<evidence type="ECO:0000256" key="19">
    <source>
        <dbReference type="SAM" id="Phobius"/>
    </source>
</evidence>
<dbReference type="EMBL" id="JACAGC010000002">
    <property type="protein sequence ID" value="KAF6384488.1"/>
    <property type="molecule type" value="Genomic_DNA"/>
</dbReference>
<comment type="subunit">
    <text evidence="15">Homodimer. Interacts with MARCH8. Interacts (via cytoplasmic domain) with PHB1 and PHB2; the interactions increases after priming with CD40. Interacts with CD28.</text>
</comment>
<feature type="transmembrane region" description="Helical" evidence="19">
    <location>
        <begin position="253"/>
        <end position="274"/>
    </location>
</feature>
<keyword evidence="9 19" id="KW-0472">Membrane</keyword>
<dbReference type="AlphaFoldDB" id="A0A7J8ADU0"/>
<evidence type="ECO:0000256" key="8">
    <source>
        <dbReference type="ARBA" id="ARBA00023130"/>
    </source>
</evidence>
<evidence type="ECO:0000256" key="7">
    <source>
        <dbReference type="ARBA" id="ARBA00022989"/>
    </source>
</evidence>
<comment type="subcellular location">
    <subcellularLocation>
        <location evidence="1">Cell membrane</location>
        <topology evidence="1">Single-pass type I membrane protein</topology>
    </subcellularLocation>
</comment>
<dbReference type="GO" id="GO:0009897">
    <property type="term" value="C:external side of plasma membrane"/>
    <property type="evidence" value="ECO:0007669"/>
    <property type="project" value="TreeGrafter"/>
</dbReference>
<organism evidence="21 22">
    <name type="scientific">Rhinolophus ferrumequinum</name>
    <name type="common">Greater horseshoe bat</name>
    <dbReference type="NCBI Taxonomy" id="59479"/>
    <lineage>
        <taxon>Eukaryota</taxon>
        <taxon>Metazoa</taxon>
        <taxon>Chordata</taxon>
        <taxon>Craniata</taxon>
        <taxon>Vertebrata</taxon>
        <taxon>Euteleostomi</taxon>
        <taxon>Mammalia</taxon>
        <taxon>Eutheria</taxon>
        <taxon>Laurasiatheria</taxon>
        <taxon>Chiroptera</taxon>
        <taxon>Yinpterochiroptera</taxon>
        <taxon>Rhinolophoidea</taxon>
        <taxon>Rhinolophidae</taxon>
        <taxon>Rhinolophinae</taxon>
        <taxon>Rhinolophus</taxon>
    </lineage>
</organism>
<dbReference type="FunFam" id="2.60.40.10:FF:000582">
    <property type="entry name" value="T-lymphocyte activation antigen CD86"/>
    <property type="match status" value="1"/>
</dbReference>
<dbReference type="SUPFAM" id="SSF48726">
    <property type="entry name" value="Immunoglobulin"/>
    <property type="match status" value="1"/>
</dbReference>
<dbReference type="GO" id="GO:0042130">
    <property type="term" value="P:negative regulation of T cell proliferation"/>
    <property type="evidence" value="ECO:0007669"/>
    <property type="project" value="TreeGrafter"/>
</dbReference>
<dbReference type="InterPro" id="IPR037677">
    <property type="entry name" value="CD86_IgV"/>
</dbReference>
<evidence type="ECO:0000256" key="4">
    <source>
        <dbReference type="ARBA" id="ARBA00022729"/>
    </source>
</evidence>
<evidence type="ECO:0000256" key="12">
    <source>
        <dbReference type="ARBA" id="ARBA00023180"/>
    </source>
</evidence>
<keyword evidence="6" id="KW-0391">Immunity</keyword>
<dbReference type="InterPro" id="IPR036179">
    <property type="entry name" value="Ig-like_dom_sf"/>
</dbReference>
<dbReference type="InterPro" id="IPR013106">
    <property type="entry name" value="Ig_V-set"/>
</dbReference>
<dbReference type="OrthoDB" id="5857426at2759"/>
<proteinExistence type="predicted"/>
<dbReference type="Proteomes" id="UP000585614">
    <property type="component" value="Unassembled WGS sequence"/>
</dbReference>
<comment type="function">
    <text evidence="14">Receptor involved in the costimulatory signal essential for T-lymphocyte proliferation and interleukin-2 production, by binding CD28 or CTLA-4. May play a critical role in the early events of T-cell activation and costimulation of naive T-cells, such as deciding between immunity and anergy that is made by T-cells within 24 hours after activation. Also involved in the regulation of B cells function, plays a role in regulating the level of IgG(1) produced. Upon CD40 engagement, activates NF-kappa-B signaling pathway via phospholipase C and protein kinase C activation.</text>
</comment>
<feature type="transmembrane region" description="Helical" evidence="19">
    <location>
        <begin position="12"/>
        <end position="33"/>
    </location>
</feature>
<feature type="compositionally biased region" description="Basic and acidic residues" evidence="18">
    <location>
        <begin position="299"/>
        <end position="315"/>
    </location>
</feature>
<evidence type="ECO:0000256" key="15">
    <source>
        <dbReference type="ARBA" id="ARBA00062369"/>
    </source>
</evidence>
<comment type="caution">
    <text evidence="21">The sequence shown here is derived from an EMBL/GenBank/DDBJ whole genome shotgun (WGS) entry which is preliminary data.</text>
</comment>
<protein>
    <recommendedName>
        <fullName evidence="16">T-lymphocyte activation antigen CD86</fullName>
    </recommendedName>
    <alternativeName>
        <fullName evidence="17">Activation B7-2 antigen</fullName>
    </alternativeName>
</protein>
<gene>
    <name evidence="21" type="ORF">mRhiFer1_002492</name>
</gene>
<dbReference type="PANTHER" id="PTHR25466:SF2">
    <property type="entry name" value="T-LYMPHOCYTE ACTIVATION ANTIGEN CD86"/>
    <property type="match status" value="1"/>
</dbReference>
<feature type="compositionally biased region" description="Polar residues" evidence="18">
    <location>
        <begin position="316"/>
        <end position="328"/>
    </location>
</feature>
<sequence>MDFQCIMELRSILFVIFIFFSDAVSAIKCLAYFSETADLPCHFINPQNISLDELVVFWQDQHNRVLYELYKGKEKPENVHPMYKGRTSLDQDNWTLRLHNVQIKDRGSYQCYVHRQGPNGLVSIHQKIDNYLLVLANFSQPEISLISNRTENSDNINFTCASTKGYPEPKKMSFVLKTENSTNEYDALMNIFQDNITELYNVSGSLSLPVSPEANVSIFCVLQPTLTQTWLRSQPYNIDAKSRNTRQLFTDHGILITTLPVLFIVCVTVVSLIVKKRKKKQPGPSHECEAIEMEGEENEQAKQRVENRVPERSDETQCVDNISKTASDLVTVMRSKETSSSFRDKEHKDGTHEPFGVHSHSHHI</sequence>
<dbReference type="Gene3D" id="2.60.40.10">
    <property type="entry name" value="Immunoglobulins"/>
    <property type="match status" value="2"/>
</dbReference>
<dbReference type="GO" id="GO:0042102">
    <property type="term" value="P:positive regulation of T cell proliferation"/>
    <property type="evidence" value="ECO:0007669"/>
    <property type="project" value="TreeGrafter"/>
</dbReference>
<dbReference type="GO" id="GO:0002250">
    <property type="term" value="P:adaptive immune response"/>
    <property type="evidence" value="ECO:0007669"/>
    <property type="project" value="UniProtKB-KW"/>
</dbReference>
<feature type="region of interest" description="Disordered" evidence="18">
    <location>
        <begin position="281"/>
        <end position="364"/>
    </location>
</feature>
<dbReference type="FunFam" id="2.60.40.10:FF:000765">
    <property type="entry name" value="CD86 isoform 1"/>
    <property type="match status" value="1"/>
</dbReference>
<dbReference type="GO" id="GO:0031295">
    <property type="term" value="P:T cell costimulation"/>
    <property type="evidence" value="ECO:0007669"/>
    <property type="project" value="TreeGrafter"/>
</dbReference>
<evidence type="ECO:0000256" key="16">
    <source>
        <dbReference type="ARBA" id="ARBA00074065"/>
    </source>
</evidence>
<evidence type="ECO:0000256" key="17">
    <source>
        <dbReference type="ARBA" id="ARBA00078929"/>
    </source>
</evidence>
<dbReference type="PROSITE" id="PS50835">
    <property type="entry name" value="IG_LIKE"/>
    <property type="match status" value="1"/>
</dbReference>
<keyword evidence="11" id="KW-0675">Receptor</keyword>
<evidence type="ECO:0000256" key="13">
    <source>
        <dbReference type="ARBA" id="ARBA00023319"/>
    </source>
</evidence>
<evidence type="ECO:0000256" key="6">
    <source>
        <dbReference type="ARBA" id="ARBA00022859"/>
    </source>
</evidence>
<evidence type="ECO:0000256" key="10">
    <source>
        <dbReference type="ARBA" id="ARBA00023157"/>
    </source>
</evidence>
<dbReference type="Pfam" id="PF07686">
    <property type="entry name" value="V-set"/>
    <property type="match status" value="1"/>
</dbReference>
<keyword evidence="5" id="KW-0832">Ubl conjugation</keyword>
<keyword evidence="12" id="KW-0325">Glycoprotein</keyword>
<name>A0A7J8ADU0_RHIFE</name>
<evidence type="ECO:0000256" key="11">
    <source>
        <dbReference type="ARBA" id="ARBA00023170"/>
    </source>
</evidence>
<keyword evidence="7 19" id="KW-1133">Transmembrane helix</keyword>
<dbReference type="GO" id="GO:0007166">
    <property type="term" value="P:cell surface receptor signaling pathway"/>
    <property type="evidence" value="ECO:0007669"/>
    <property type="project" value="TreeGrafter"/>
</dbReference>
<dbReference type="PANTHER" id="PTHR25466">
    <property type="entry name" value="T-LYMPHOCYTE ACTIVATION ANTIGEN"/>
    <property type="match status" value="1"/>
</dbReference>
<reference evidence="21 22" key="1">
    <citation type="journal article" date="2020" name="Nature">
        <title>Six reference-quality genomes reveal evolution of bat adaptations.</title>
        <authorList>
            <person name="Jebb D."/>
            <person name="Huang Z."/>
            <person name="Pippel M."/>
            <person name="Hughes G.M."/>
            <person name="Lavrichenko K."/>
            <person name="Devanna P."/>
            <person name="Winkler S."/>
            <person name="Jermiin L.S."/>
            <person name="Skirmuntt E.C."/>
            <person name="Katzourakis A."/>
            <person name="Burkitt-Gray L."/>
            <person name="Ray D.A."/>
            <person name="Sullivan K.A.M."/>
            <person name="Roscito J.G."/>
            <person name="Kirilenko B.M."/>
            <person name="Davalos L.M."/>
            <person name="Corthals A.P."/>
            <person name="Power M.L."/>
            <person name="Jones G."/>
            <person name="Ransome R.D."/>
            <person name="Dechmann D.K.N."/>
            <person name="Locatelli A.G."/>
            <person name="Puechmaille S.J."/>
            <person name="Fedrigo O."/>
            <person name="Jarvis E.D."/>
            <person name="Hiller M."/>
            <person name="Vernes S.C."/>
            <person name="Myers E.W."/>
            <person name="Teeling E.C."/>
        </authorList>
    </citation>
    <scope>NUCLEOTIDE SEQUENCE [LARGE SCALE GENOMIC DNA]</scope>
    <source>
        <strain evidence="21">MRhiFer1</strain>
        <tissue evidence="21">Lung</tissue>
    </source>
</reference>
<dbReference type="InterPro" id="IPR013783">
    <property type="entry name" value="Ig-like_fold"/>
</dbReference>
<keyword evidence="13" id="KW-0393">Immunoglobulin domain</keyword>
<evidence type="ECO:0000256" key="9">
    <source>
        <dbReference type="ARBA" id="ARBA00023136"/>
    </source>
</evidence>
<feature type="domain" description="Ig-like" evidence="20">
    <location>
        <begin position="34"/>
        <end position="129"/>
    </location>
</feature>
<dbReference type="CDD" id="cd16087">
    <property type="entry name" value="IgV_CD86"/>
    <property type="match status" value="1"/>
</dbReference>
<evidence type="ECO:0000256" key="1">
    <source>
        <dbReference type="ARBA" id="ARBA00004251"/>
    </source>
</evidence>
<keyword evidence="3 19" id="KW-0812">Transmembrane</keyword>
<evidence type="ECO:0000256" key="14">
    <source>
        <dbReference type="ARBA" id="ARBA00060284"/>
    </source>
</evidence>
<evidence type="ECO:0000313" key="21">
    <source>
        <dbReference type="EMBL" id="KAF6384488.1"/>
    </source>
</evidence>
<evidence type="ECO:0000256" key="18">
    <source>
        <dbReference type="SAM" id="MobiDB-lite"/>
    </source>
</evidence>
<keyword evidence="4" id="KW-0732">Signal</keyword>
<keyword evidence="10" id="KW-1015">Disulfide bond</keyword>
<evidence type="ECO:0000259" key="20">
    <source>
        <dbReference type="PROSITE" id="PS50835"/>
    </source>
</evidence>
<evidence type="ECO:0000256" key="2">
    <source>
        <dbReference type="ARBA" id="ARBA00022475"/>
    </source>
</evidence>
<evidence type="ECO:0000256" key="3">
    <source>
        <dbReference type="ARBA" id="ARBA00022692"/>
    </source>
</evidence>
<dbReference type="InterPro" id="IPR007110">
    <property type="entry name" value="Ig-like_dom"/>
</dbReference>
<keyword evidence="2" id="KW-1003">Cell membrane</keyword>
<keyword evidence="8" id="KW-1064">Adaptive immunity</keyword>
<dbReference type="InterPro" id="IPR051713">
    <property type="entry name" value="T-cell_Activation_Regulation"/>
</dbReference>
<dbReference type="GO" id="GO:0071222">
    <property type="term" value="P:cellular response to lipopolysaccharide"/>
    <property type="evidence" value="ECO:0007669"/>
    <property type="project" value="TreeGrafter"/>
</dbReference>
<dbReference type="GO" id="GO:0046649">
    <property type="term" value="P:lymphocyte activation"/>
    <property type="evidence" value="ECO:0007669"/>
    <property type="project" value="UniProtKB-ARBA"/>
</dbReference>
<evidence type="ECO:0000256" key="5">
    <source>
        <dbReference type="ARBA" id="ARBA00022843"/>
    </source>
</evidence>
<evidence type="ECO:0000313" key="22">
    <source>
        <dbReference type="Proteomes" id="UP000585614"/>
    </source>
</evidence>
<accession>A0A7J8ADU0</accession>